<dbReference type="HAMAP" id="MF_00372">
    <property type="entry name" value="HutI"/>
    <property type="match status" value="1"/>
</dbReference>
<evidence type="ECO:0000313" key="10">
    <source>
        <dbReference type="Proteomes" id="UP000464507"/>
    </source>
</evidence>
<feature type="binding site" evidence="7">
    <location>
        <position position="335"/>
    </location>
    <ligand>
        <name>N-formimidoyl-L-glutamate</name>
        <dbReference type="ChEBI" id="CHEBI:58928"/>
    </ligand>
</feature>
<feature type="binding site" evidence="7">
    <location>
        <position position="64"/>
    </location>
    <ligand>
        <name>Zn(2+)</name>
        <dbReference type="ChEBI" id="CHEBI:29105"/>
    </ligand>
</feature>
<feature type="domain" description="Amidohydrolase-related" evidence="8">
    <location>
        <begin position="55"/>
        <end position="395"/>
    </location>
</feature>
<sequence>MLIENIGLLVTHDAERPERSGAAIVIENGRVAWVGDWTGAPDADERIDAGGRCAIPGFVDSHSHLVFGGDRAAEFEARMAGRRYEAGGIRSTVEATRAASDAQLLAGARRLLSEMRAQGTTTVEIKSGYGLTVADECRILSLARTLTAETTYLGAHVVPADYSGRRDDYVALVEGEMLDACAPHSRWIDVFIDDGAFTVDEARSILTAGIARGLGARVHAGQLGVSGGVRLAVELGAASVDHCTYLADADVEALAGSAGAGAMSRDAGGSAGAGAVSRDAGGTGAAADAAGVGAVWAGTVATLLPGVEFSTRSPYPDARRLLDAGVRVALASDCNPGSSYTSSMPFCIALAVREMGMTAAEAVRAATLGGAQALRRTDIGHLRVGAAADIVLLDAPSYVHLAYRPGVPLVHRVIASSTE</sequence>
<dbReference type="EMBL" id="CP017146">
    <property type="protein sequence ID" value="QHO70974.1"/>
    <property type="molecule type" value="Genomic_DNA"/>
</dbReference>
<dbReference type="GO" id="GO:0050480">
    <property type="term" value="F:imidazolonepropionase activity"/>
    <property type="evidence" value="ECO:0007669"/>
    <property type="project" value="UniProtKB-UniRule"/>
</dbReference>
<feature type="binding site" evidence="7">
    <location>
        <position position="337"/>
    </location>
    <ligand>
        <name>N-formimidoyl-L-glutamate</name>
        <dbReference type="ChEBI" id="CHEBI:58928"/>
    </ligand>
</feature>
<keyword evidence="4 7" id="KW-0369">Histidine metabolism</keyword>
<dbReference type="OrthoDB" id="9776455at2"/>
<dbReference type="InterPro" id="IPR006680">
    <property type="entry name" value="Amidohydro-rel"/>
</dbReference>
<keyword evidence="10" id="KW-1185">Reference proteome</keyword>
<feature type="binding site" evidence="7">
    <location>
        <position position="338"/>
    </location>
    <ligand>
        <name>4-imidazolone-5-propanoate</name>
        <dbReference type="ChEBI" id="CHEBI:77893"/>
    </ligand>
</feature>
<evidence type="ECO:0000256" key="6">
    <source>
        <dbReference type="ARBA" id="ARBA00023004"/>
    </source>
</evidence>
<feature type="binding site" evidence="7">
    <location>
        <position position="71"/>
    </location>
    <ligand>
        <name>4-imidazolone-5-propanoate</name>
        <dbReference type="ChEBI" id="CHEBI:77893"/>
    </ligand>
</feature>
<keyword evidence="7" id="KW-0963">Cytoplasm</keyword>
<dbReference type="UniPathway" id="UPA00379">
    <property type="reaction ID" value="UER00551"/>
</dbReference>
<feature type="binding site" evidence="7">
    <location>
        <position position="219"/>
    </location>
    <ligand>
        <name>Fe(3+)</name>
        <dbReference type="ChEBI" id="CHEBI:29034"/>
    </ligand>
</feature>
<dbReference type="PANTHER" id="PTHR42752:SF1">
    <property type="entry name" value="IMIDAZOLONEPROPIONASE-RELATED"/>
    <property type="match status" value="1"/>
</dbReference>
<dbReference type="Gene3D" id="3.20.20.140">
    <property type="entry name" value="Metal-dependent hydrolases"/>
    <property type="match status" value="1"/>
</dbReference>
<comment type="subcellular location">
    <subcellularLocation>
        <location evidence="7">Cytoplasm</location>
    </subcellularLocation>
</comment>
<name>A0A7L5ANV7_9MICO</name>
<feature type="binding site" evidence="7">
    <location>
        <position position="333"/>
    </location>
    <ligand>
        <name>Fe(3+)</name>
        <dbReference type="ChEBI" id="CHEBI:29034"/>
    </ligand>
</feature>
<evidence type="ECO:0000256" key="4">
    <source>
        <dbReference type="ARBA" id="ARBA00022808"/>
    </source>
</evidence>
<feature type="binding site" evidence="7">
    <location>
        <position position="62"/>
    </location>
    <ligand>
        <name>Fe(3+)</name>
        <dbReference type="ChEBI" id="CHEBI:29034"/>
    </ligand>
</feature>
<protein>
    <recommendedName>
        <fullName evidence="1 7">Imidazolonepropionase</fullName>
        <ecNumber evidence="1 7">3.5.2.7</ecNumber>
    </recommendedName>
    <alternativeName>
        <fullName evidence="7">Imidazolone-5-propionate hydrolase</fullName>
    </alternativeName>
</protein>
<dbReference type="SUPFAM" id="SSF51556">
    <property type="entry name" value="Metallo-dependent hydrolases"/>
    <property type="match status" value="1"/>
</dbReference>
<keyword evidence="3 7" id="KW-0378">Hydrolase</keyword>
<evidence type="ECO:0000313" key="9">
    <source>
        <dbReference type="EMBL" id="QHO70974.1"/>
    </source>
</evidence>
<feature type="binding site" evidence="7">
    <location>
        <position position="219"/>
    </location>
    <ligand>
        <name>Zn(2+)</name>
        <dbReference type="ChEBI" id="CHEBI:29105"/>
    </ligand>
</feature>
<dbReference type="InterPro" id="IPR032466">
    <property type="entry name" value="Metal_Hydrolase"/>
</dbReference>
<comment type="function">
    <text evidence="7">Catalyzes the hydrolytic cleavage of the carbon-nitrogen bond in imidazolone-5-propanoate to yield N-formimidoyl-L-glutamate. It is the third step in the universal histidine degradation pathway.</text>
</comment>
<dbReference type="InterPro" id="IPR011059">
    <property type="entry name" value="Metal-dep_hydrolase_composite"/>
</dbReference>
<dbReference type="GO" id="GO:0005506">
    <property type="term" value="F:iron ion binding"/>
    <property type="evidence" value="ECO:0007669"/>
    <property type="project" value="UniProtKB-UniRule"/>
</dbReference>
<feature type="binding site" evidence="7">
    <location>
        <position position="64"/>
    </location>
    <ligand>
        <name>Fe(3+)</name>
        <dbReference type="ChEBI" id="CHEBI:29034"/>
    </ligand>
</feature>
<dbReference type="AlphaFoldDB" id="A0A7L5ANV7"/>
<keyword evidence="6 7" id="KW-0408">Iron</keyword>
<dbReference type="SUPFAM" id="SSF51338">
    <property type="entry name" value="Composite domain of metallo-dependent hydrolases"/>
    <property type="match status" value="1"/>
</dbReference>
<organism evidence="9 10">
    <name type="scientific">Marisediminicola antarctica</name>
    <dbReference type="NCBI Taxonomy" id="674079"/>
    <lineage>
        <taxon>Bacteria</taxon>
        <taxon>Bacillati</taxon>
        <taxon>Actinomycetota</taxon>
        <taxon>Actinomycetes</taxon>
        <taxon>Micrococcales</taxon>
        <taxon>Microbacteriaceae</taxon>
        <taxon>Marisediminicola</taxon>
    </lineage>
</organism>
<comment type="similarity">
    <text evidence="7">Belongs to the metallo-dependent hydrolases superfamily. HutI family.</text>
</comment>
<evidence type="ECO:0000256" key="1">
    <source>
        <dbReference type="ARBA" id="ARBA00012864"/>
    </source>
</evidence>
<dbReference type="KEGG" id="mant:BHD05_04625"/>
<keyword evidence="5 7" id="KW-0862">Zinc</keyword>
<reference evidence="9 10" key="1">
    <citation type="submission" date="2016-09" db="EMBL/GenBank/DDBJ databases">
        <title>Complete genome sequence of microbes from the polar regions.</title>
        <authorList>
            <person name="Liao L."/>
            <person name="Chen B."/>
        </authorList>
    </citation>
    <scope>NUCLEOTIDE SEQUENCE [LARGE SCALE GENOMIC DNA]</scope>
    <source>
        <strain evidence="9 10">ZS314</strain>
    </source>
</reference>
<comment type="cofactor">
    <cofactor evidence="7">
        <name>Zn(2+)</name>
        <dbReference type="ChEBI" id="CHEBI:29105"/>
    </cofactor>
    <cofactor evidence="7">
        <name>Fe(3+)</name>
        <dbReference type="ChEBI" id="CHEBI:29034"/>
    </cofactor>
    <text evidence="7">Binds 1 zinc or iron ion per subunit.</text>
</comment>
<dbReference type="GO" id="GO:0019556">
    <property type="term" value="P:L-histidine catabolic process to glutamate and formamide"/>
    <property type="evidence" value="ECO:0007669"/>
    <property type="project" value="UniProtKB-UniPathway"/>
</dbReference>
<dbReference type="GO" id="GO:0005737">
    <property type="term" value="C:cytoplasm"/>
    <property type="evidence" value="ECO:0007669"/>
    <property type="project" value="UniProtKB-SubCell"/>
</dbReference>
<dbReference type="GO" id="GO:0019557">
    <property type="term" value="P:L-histidine catabolic process to glutamate and formate"/>
    <property type="evidence" value="ECO:0007669"/>
    <property type="project" value="UniProtKB-UniPathway"/>
</dbReference>
<feature type="binding site" evidence="7">
    <location>
        <position position="222"/>
    </location>
    <ligand>
        <name>4-imidazolone-5-propanoate</name>
        <dbReference type="ChEBI" id="CHEBI:77893"/>
    </ligand>
</feature>
<evidence type="ECO:0000256" key="3">
    <source>
        <dbReference type="ARBA" id="ARBA00022801"/>
    </source>
</evidence>
<feature type="binding site" evidence="7">
    <location>
        <position position="129"/>
    </location>
    <ligand>
        <name>4-imidazolone-5-propanoate</name>
        <dbReference type="ChEBI" id="CHEBI:77893"/>
    </ligand>
</feature>
<feature type="binding site" evidence="7">
    <location>
        <position position="129"/>
    </location>
    <ligand>
        <name>N-formimidoyl-L-glutamate</name>
        <dbReference type="ChEBI" id="CHEBI:58928"/>
    </ligand>
</feature>
<evidence type="ECO:0000256" key="2">
    <source>
        <dbReference type="ARBA" id="ARBA00022723"/>
    </source>
</evidence>
<comment type="pathway">
    <text evidence="7">Amino-acid degradation; L-histidine degradation into L-glutamate; N-formimidoyl-L-glutamate from L-histidine: step 3/3.</text>
</comment>
<feature type="binding site" evidence="7">
    <location>
        <position position="62"/>
    </location>
    <ligand>
        <name>Zn(2+)</name>
        <dbReference type="ChEBI" id="CHEBI:29105"/>
    </ligand>
</feature>
<accession>A0A7L5ANV7</accession>
<dbReference type="Pfam" id="PF01979">
    <property type="entry name" value="Amidohydro_1"/>
    <property type="match status" value="1"/>
</dbReference>
<evidence type="ECO:0000256" key="5">
    <source>
        <dbReference type="ARBA" id="ARBA00022833"/>
    </source>
</evidence>
<dbReference type="InterPro" id="IPR005920">
    <property type="entry name" value="HutI"/>
</dbReference>
<evidence type="ECO:0000256" key="7">
    <source>
        <dbReference type="HAMAP-Rule" id="MF_00372"/>
    </source>
</evidence>
<dbReference type="EC" id="3.5.2.7" evidence="1 7"/>
<proteinExistence type="inferred from homology"/>
<gene>
    <name evidence="7" type="primary">hutI</name>
    <name evidence="9" type="ORF">BHD05_04625</name>
</gene>
<dbReference type="PANTHER" id="PTHR42752">
    <property type="entry name" value="IMIDAZOLONEPROPIONASE"/>
    <property type="match status" value="1"/>
</dbReference>
<feature type="binding site" evidence="7">
    <location>
        <position position="333"/>
    </location>
    <ligand>
        <name>Zn(2+)</name>
        <dbReference type="ChEBI" id="CHEBI:29105"/>
    </ligand>
</feature>
<keyword evidence="2 7" id="KW-0479">Metal-binding</keyword>
<comment type="catalytic activity">
    <reaction evidence="7">
        <text>4-imidazolone-5-propanoate + H2O = N-formimidoyl-L-glutamate</text>
        <dbReference type="Rhea" id="RHEA:23660"/>
        <dbReference type="ChEBI" id="CHEBI:15377"/>
        <dbReference type="ChEBI" id="CHEBI:58928"/>
        <dbReference type="ChEBI" id="CHEBI:77893"/>
        <dbReference type="EC" id="3.5.2.7"/>
    </reaction>
</comment>
<evidence type="ECO:0000259" key="8">
    <source>
        <dbReference type="Pfam" id="PF01979"/>
    </source>
</evidence>
<dbReference type="GO" id="GO:0008270">
    <property type="term" value="F:zinc ion binding"/>
    <property type="evidence" value="ECO:0007669"/>
    <property type="project" value="UniProtKB-UniRule"/>
</dbReference>
<feature type="binding site" evidence="7">
    <location>
        <position position="156"/>
    </location>
    <ligand>
        <name>4-imidazolone-5-propanoate</name>
        <dbReference type="ChEBI" id="CHEBI:77893"/>
    </ligand>
</feature>
<dbReference type="Proteomes" id="UP000464507">
    <property type="component" value="Chromosome"/>
</dbReference>